<gene>
    <name evidence="3" type="ORF">HNR41_001912</name>
    <name evidence="2" type="ORF">JEOCOQ751_01730</name>
</gene>
<dbReference type="AlphaFoldDB" id="A0A6V7RQ84"/>
<evidence type="ECO:0000259" key="1">
    <source>
        <dbReference type="SMART" id="SM00382"/>
    </source>
</evidence>
<name>A0A6V7RQ84_9STAP</name>
<feature type="domain" description="AAA+ ATPase" evidence="1">
    <location>
        <begin position="406"/>
        <end position="698"/>
    </location>
</feature>
<dbReference type="SMART" id="SM00382">
    <property type="entry name" value="AAA"/>
    <property type="match status" value="1"/>
</dbReference>
<dbReference type="EMBL" id="JACHFF010000003">
    <property type="protein sequence ID" value="MBB6423935.1"/>
    <property type="molecule type" value="Genomic_DNA"/>
</dbReference>
<evidence type="ECO:0000313" key="5">
    <source>
        <dbReference type="Proteomes" id="UP000545588"/>
    </source>
</evidence>
<dbReference type="InterPro" id="IPR052934">
    <property type="entry name" value="Methyl-DNA_Rec/Restrict_Enz"/>
</dbReference>
<dbReference type="InterPro" id="IPR011704">
    <property type="entry name" value="ATPase_dyneun-rel_AAA"/>
</dbReference>
<keyword evidence="5" id="KW-1185">Reference proteome</keyword>
<dbReference type="Gene3D" id="3.40.50.300">
    <property type="entry name" value="P-loop containing nucleotide triphosphate hydrolases"/>
    <property type="match status" value="2"/>
</dbReference>
<dbReference type="PANTHER" id="PTHR37291">
    <property type="entry name" value="5-METHYLCYTOSINE-SPECIFIC RESTRICTION ENZYME B"/>
    <property type="match status" value="1"/>
</dbReference>
<evidence type="ECO:0000313" key="4">
    <source>
        <dbReference type="Proteomes" id="UP000534001"/>
    </source>
</evidence>
<dbReference type="InterPro" id="IPR027417">
    <property type="entry name" value="P-loop_NTPase"/>
</dbReference>
<sequence length="798" mass="93011">MNDNKQIYISAAKKIKEIFDNNKGNILNQVNENLQGNPEDISEVFKSEYGFVALENLSDEGKLSKLVWKNQGKESMFYEITSGKYKNQGSVVMGNGTYSYLVRYDEQSGVYAIGNKWTKKENVRESRVMEEINNFIAGLREADALIGALNSESTPEDYQNIYTAVLDKIINGSMIIVLNKYFSLLYPEKWSKFIGKEYGKDAVQKLLNKRITTYAQAQSELMKIQYVLTSSEKITPYQFMLVYDEYIKNNTAFNNEVIKEEKYLYEDYKTGLSITDWIEILNDREYTNDNQLISLKRLLNFGGEATCKQLSQKYGESWSFYRTNLTSLSKKIVQKNKAKVPGESKYWPIMFTGRYIKDKSQGVFSWRLRKELKKALKELDLNHLPLYSKSISIEVDYTVYAQKLISSKNIIFRGAPGTGKTYLARKIAAEIISEGRNQSFEELTNEDKKRIEFVQFHPSYDYTDFVEGYRPINSEKNQMGFELKTGVFKSFLNNALESQQFDGVDNFDEAWEIFFENINEIIKVESETYKIKDLNDIAFSVRPFVRGNMEGIQNMDSTTLYFNKEQCYRVYRDLLGVPSGVSDGYRKAIIKHLKEEYGLLDYEKPLGKPHVFIIDEINRGEISKIFGELFFAIDPGYRGKSGAVKTQYSSLQNDEDKLYIPENVYIIGTMNDIDRSVENFDFAMRRRFRFIEIKSDDKEQLKMLDNLVVREEAVARLKRLNIQISETENLNDHYHIGPSYFMKLEELNNDFELLWNDYLEPLLEEYVRGFFDEKEILGELKRVYDGANQKEVTQDDFE</sequence>
<dbReference type="Proteomes" id="UP000545588">
    <property type="component" value="Unassembled WGS sequence"/>
</dbReference>
<dbReference type="GO" id="GO:0005524">
    <property type="term" value="F:ATP binding"/>
    <property type="evidence" value="ECO:0007669"/>
    <property type="project" value="InterPro"/>
</dbReference>
<evidence type="ECO:0000313" key="3">
    <source>
        <dbReference type="EMBL" id="MBB6423935.1"/>
    </source>
</evidence>
<dbReference type="EMBL" id="CAJEWA010000006">
    <property type="protein sequence ID" value="CAD2080381.1"/>
    <property type="molecule type" value="Genomic_DNA"/>
</dbReference>
<organism evidence="2 4">
    <name type="scientific">Jeotgalicoccus coquinae</name>
    <dbReference type="NCBI Taxonomy" id="709509"/>
    <lineage>
        <taxon>Bacteria</taxon>
        <taxon>Bacillati</taxon>
        <taxon>Bacillota</taxon>
        <taxon>Bacilli</taxon>
        <taxon>Bacillales</taxon>
        <taxon>Staphylococcaceae</taxon>
        <taxon>Jeotgalicoccus</taxon>
    </lineage>
</organism>
<accession>A0A6V7RQ84</accession>
<dbReference type="Proteomes" id="UP000534001">
    <property type="component" value="Unassembled WGS sequence"/>
</dbReference>
<proteinExistence type="predicted"/>
<dbReference type="SUPFAM" id="SSF52540">
    <property type="entry name" value="P-loop containing nucleoside triphosphate hydrolases"/>
    <property type="match status" value="2"/>
</dbReference>
<evidence type="ECO:0000313" key="2">
    <source>
        <dbReference type="EMBL" id="CAD2080381.1"/>
    </source>
</evidence>
<comment type="caution">
    <text evidence="2">The sequence shown here is derived from an EMBL/GenBank/DDBJ whole genome shotgun (WGS) entry which is preliminary data.</text>
</comment>
<dbReference type="Pfam" id="PF07728">
    <property type="entry name" value="AAA_5"/>
    <property type="match status" value="1"/>
</dbReference>
<protein>
    <submittedName>
        <fullName evidence="3">DNA polymerase III delta prime subunit</fullName>
    </submittedName>
</protein>
<reference evidence="3 5" key="2">
    <citation type="submission" date="2020-08" db="EMBL/GenBank/DDBJ databases">
        <title>Genomic Encyclopedia of Type Strains, Phase IV (KMG-IV): sequencing the most valuable type-strain genomes for metagenomic binning, comparative biology and taxonomic classification.</title>
        <authorList>
            <person name="Goeker M."/>
        </authorList>
    </citation>
    <scope>NUCLEOTIDE SEQUENCE [LARGE SCALE GENOMIC DNA]</scope>
    <source>
        <strain evidence="3 5">DSM 22419</strain>
    </source>
</reference>
<dbReference type="InterPro" id="IPR003593">
    <property type="entry name" value="AAA+_ATPase"/>
</dbReference>
<reference evidence="2 4" key="1">
    <citation type="submission" date="2020-07" db="EMBL/GenBank/DDBJ databases">
        <authorList>
            <person name="Criscuolo A."/>
        </authorList>
    </citation>
    <scope>NUCLEOTIDE SEQUENCE [LARGE SCALE GENOMIC DNA]</scope>
    <source>
        <strain evidence="2">CIP111751</strain>
    </source>
</reference>
<dbReference type="GO" id="GO:0016887">
    <property type="term" value="F:ATP hydrolysis activity"/>
    <property type="evidence" value="ECO:0007669"/>
    <property type="project" value="InterPro"/>
</dbReference>
<dbReference type="RefSeq" id="WP_184284030.1">
    <property type="nucleotide sequence ID" value="NZ_BMCO01000003.1"/>
</dbReference>
<dbReference type="PANTHER" id="PTHR37291:SF1">
    <property type="entry name" value="TYPE IV METHYL-DIRECTED RESTRICTION ENZYME ECOKMCRB SUBUNIT"/>
    <property type="match status" value="1"/>
</dbReference>